<accession>A0ACC2M9W5</accession>
<comment type="caution">
    <text evidence="1">The sequence shown here is derived from an EMBL/GenBank/DDBJ whole genome shotgun (WGS) entry which is preliminary data.</text>
</comment>
<reference evidence="1 2" key="1">
    <citation type="journal article" date="2022" name="Hortic Res">
        <title>A haplotype resolved chromosomal level avocado genome allows analysis of novel avocado genes.</title>
        <authorList>
            <person name="Nath O."/>
            <person name="Fletcher S.J."/>
            <person name="Hayward A."/>
            <person name="Shaw L.M."/>
            <person name="Masouleh A.K."/>
            <person name="Furtado A."/>
            <person name="Henry R.J."/>
            <person name="Mitter N."/>
        </authorList>
    </citation>
    <scope>NUCLEOTIDE SEQUENCE [LARGE SCALE GENOMIC DNA]</scope>
    <source>
        <strain evidence="2">cv. Hass</strain>
    </source>
</reference>
<protein>
    <submittedName>
        <fullName evidence="1">Uncharacterized protein</fullName>
    </submittedName>
</protein>
<evidence type="ECO:0000313" key="2">
    <source>
        <dbReference type="Proteomes" id="UP001234297"/>
    </source>
</evidence>
<dbReference type="Proteomes" id="UP001234297">
    <property type="component" value="Chromosome 5"/>
</dbReference>
<proteinExistence type="predicted"/>
<evidence type="ECO:0000313" key="1">
    <source>
        <dbReference type="EMBL" id="KAJ8642208.1"/>
    </source>
</evidence>
<dbReference type="EMBL" id="CM056813">
    <property type="protein sequence ID" value="KAJ8642208.1"/>
    <property type="molecule type" value="Genomic_DNA"/>
</dbReference>
<organism evidence="1 2">
    <name type="scientific">Persea americana</name>
    <name type="common">Avocado</name>
    <dbReference type="NCBI Taxonomy" id="3435"/>
    <lineage>
        <taxon>Eukaryota</taxon>
        <taxon>Viridiplantae</taxon>
        <taxon>Streptophyta</taxon>
        <taxon>Embryophyta</taxon>
        <taxon>Tracheophyta</taxon>
        <taxon>Spermatophyta</taxon>
        <taxon>Magnoliopsida</taxon>
        <taxon>Magnoliidae</taxon>
        <taxon>Laurales</taxon>
        <taxon>Lauraceae</taxon>
        <taxon>Persea</taxon>
    </lineage>
</organism>
<gene>
    <name evidence="1" type="ORF">MRB53_018902</name>
</gene>
<sequence length="137" mass="15312">MKAQPITAKTRGQISQSFTIKWDGRVFQALFATSRVCYLVILHSVRCFEILDETGSTRMPRRATLDRSEMGSVEMSRQANNAREKPKGNPYPIRGKIKEKIREDIYKLFTDQSGDAGGEERGRDGGDDGSSRTPSPA</sequence>
<name>A0ACC2M9W5_PERAE</name>
<keyword evidence="2" id="KW-1185">Reference proteome</keyword>